<dbReference type="Pfam" id="PF00158">
    <property type="entry name" value="Sigma54_activat"/>
    <property type="match status" value="1"/>
</dbReference>
<dbReference type="PANTHER" id="PTHR32071:SF113">
    <property type="entry name" value="ALGINATE BIOSYNTHESIS TRANSCRIPTIONAL REGULATORY PROTEIN ALGB"/>
    <property type="match status" value="1"/>
</dbReference>
<dbReference type="SMART" id="SM00382">
    <property type="entry name" value="AAA"/>
    <property type="match status" value="1"/>
</dbReference>
<dbReference type="InterPro" id="IPR002078">
    <property type="entry name" value="Sigma_54_int"/>
</dbReference>
<dbReference type="Gene3D" id="1.10.8.60">
    <property type="match status" value="1"/>
</dbReference>
<evidence type="ECO:0000313" key="9">
    <source>
        <dbReference type="EMBL" id="GLX78559.1"/>
    </source>
</evidence>
<keyword evidence="6" id="KW-0597">Phosphoprotein</keyword>
<dbReference type="CDD" id="cd00009">
    <property type="entry name" value="AAA"/>
    <property type="match status" value="1"/>
</dbReference>
<dbReference type="SUPFAM" id="SSF46689">
    <property type="entry name" value="Homeodomain-like"/>
    <property type="match status" value="1"/>
</dbReference>
<accession>A0ABQ6GTA8</accession>
<evidence type="ECO:0000256" key="5">
    <source>
        <dbReference type="ARBA" id="ARBA00023163"/>
    </source>
</evidence>
<dbReference type="PRINTS" id="PR01590">
    <property type="entry name" value="HTHFIS"/>
</dbReference>
<evidence type="ECO:0000259" key="8">
    <source>
        <dbReference type="PROSITE" id="PS50110"/>
    </source>
</evidence>
<dbReference type="InterPro" id="IPR011006">
    <property type="entry name" value="CheY-like_superfamily"/>
</dbReference>
<keyword evidence="10" id="KW-1185">Reference proteome</keyword>
<dbReference type="Pfam" id="PF25601">
    <property type="entry name" value="AAA_lid_14"/>
    <property type="match status" value="1"/>
</dbReference>
<reference evidence="9 10" key="1">
    <citation type="submission" date="2023-03" db="EMBL/GenBank/DDBJ databases">
        <title>Draft genome sequence of Thalassotalea insulae KCTC 62186T.</title>
        <authorList>
            <person name="Sawabe T."/>
        </authorList>
    </citation>
    <scope>NUCLEOTIDE SEQUENCE [LARGE SCALE GENOMIC DNA]</scope>
    <source>
        <strain evidence="9 10">KCTC 62186</strain>
    </source>
</reference>
<evidence type="ECO:0000256" key="2">
    <source>
        <dbReference type="ARBA" id="ARBA00022840"/>
    </source>
</evidence>
<protein>
    <submittedName>
        <fullName evidence="9">Sigma-54-dependent Fis family transcriptional regulator</fullName>
    </submittedName>
</protein>
<comment type="caution">
    <text evidence="9">The sequence shown here is derived from an EMBL/GenBank/DDBJ whole genome shotgun (WGS) entry which is preliminary data.</text>
</comment>
<evidence type="ECO:0000256" key="3">
    <source>
        <dbReference type="ARBA" id="ARBA00023015"/>
    </source>
</evidence>
<keyword evidence="3" id="KW-0805">Transcription regulation</keyword>
<dbReference type="InterPro" id="IPR002197">
    <property type="entry name" value="HTH_Fis"/>
</dbReference>
<dbReference type="Pfam" id="PF02954">
    <property type="entry name" value="HTH_8"/>
    <property type="match status" value="1"/>
</dbReference>
<gene>
    <name evidence="9" type="ORF">tinsulaeT_18990</name>
</gene>
<keyword evidence="5" id="KW-0804">Transcription</keyword>
<dbReference type="Gene3D" id="3.40.50.300">
    <property type="entry name" value="P-loop containing nucleotide triphosphate hydrolases"/>
    <property type="match status" value="1"/>
</dbReference>
<keyword evidence="2" id="KW-0067">ATP-binding</keyword>
<evidence type="ECO:0000259" key="7">
    <source>
        <dbReference type="PROSITE" id="PS50045"/>
    </source>
</evidence>
<feature type="domain" description="Sigma-54 factor interaction" evidence="7">
    <location>
        <begin position="146"/>
        <end position="375"/>
    </location>
</feature>
<dbReference type="InterPro" id="IPR027417">
    <property type="entry name" value="P-loop_NTPase"/>
</dbReference>
<keyword evidence="1" id="KW-0547">Nucleotide-binding</keyword>
<dbReference type="PROSITE" id="PS00688">
    <property type="entry name" value="SIGMA54_INTERACT_3"/>
    <property type="match status" value="1"/>
</dbReference>
<dbReference type="SUPFAM" id="SSF52172">
    <property type="entry name" value="CheY-like"/>
    <property type="match status" value="1"/>
</dbReference>
<evidence type="ECO:0000313" key="10">
    <source>
        <dbReference type="Proteomes" id="UP001157186"/>
    </source>
</evidence>
<dbReference type="PROSITE" id="PS50045">
    <property type="entry name" value="SIGMA54_INTERACT_4"/>
    <property type="match status" value="1"/>
</dbReference>
<dbReference type="SUPFAM" id="SSF52540">
    <property type="entry name" value="P-loop containing nucleoside triphosphate hydrolases"/>
    <property type="match status" value="1"/>
</dbReference>
<dbReference type="EMBL" id="BSST01000001">
    <property type="protein sequence ID" value="GLX78559.1"/>
    <property type="molecule type" value="Genomic_DNA"/>
</dbReference>
<sequence>MTNILVIDDRSDIRLSLVLLLEDHGYQVIEADNPQTAQQQLKQHTISLILLDMNFSLDTTSGEEGLQFLNWLQSAKLNTPVIAMTAWSNTDLVVQAMKLGAKDFIEKPWKNKQLIHIISQQLSLTSLQQENAKFKQQLTEQAIQHYQWQSACMAELLDTLKKVAATDANILLTGANGTGKSELARFVHQHSNRQHHPLISVNMGSIPENLFESEMFGHVKGAFTDAKANRIGRFELAENGSLFLDEIANIPLTQQAKLLRVLESGEYEVLGSSKTQRANCRVISATNGKFSELIANDVFREDLYYRLNTIELTVPSLQERSLDIIPLAKFFITQFSQKYHSNYCELTQGAQQALLEYHWPGNIRELSHLIERAVLLNSNALIDVEDLRLKAAAPKQQLPIMTLRDAEIQLIKKALLQTDNHIPQAAKLLGLTKSSMYRRIEKYELA</sequence>
<dbReference type="RefSeq" id="WP_284244441.1">
    <property type="nucleotide sequence ID" value="NZ_BSST01000001.1"/>
</dbReference>
<feature type="domain" description="Response regulatory" evidence="8">
    <location>
        <begin position="3"/>
        <end position="122"/>
    </location>
</feature>
<dbReference type="InterPro" id="IPR001789">
    <property type="entry name" value="Sig_transdc_resp-reg_receiver"/>
</dbReference>
<keyword evidence="4" id="KW-0238">DNA-binding</keyword>
<dbReference type="InterPro" id="IPR003593">
    <property type="entry name" value="AAA+_ATPase"/>
</dbReference>
<dbReference type="Gene3D" id="1.10.10.60">
    <property type="entry name" value="Homeodomain-like"/>
    <property type="match status" value="1"/>
</dbReference>
<dbReference type="InterPro" id="IPR025943">
    <property type="entry name" value="Sigma_54_int_dom_ATP-bd_2"/>
</dbReference>
<dbReference type="CDD" id="cd00156">
    <property type="entry name" value="REC"/>
    <property type="match status" value="1"/>
</dbReference>
<name>A0ABQ6GTA8_9GAMM</name>
<dbReference type="PROSITE" id="PS50110">
    <property type="entry name" value="RESPONSE_REGULATORY"/>
    <property type="match status" value="1"/>
</dbReference>
<dbReference type="Proteomes" id="UP001157186">
    <property type="component" value="Unassembled WGS sequence"/>
</dbReference>
<dbReference type="InterPro" id="IPR025944">
    <property type="entry name" value="Sigma_54_int_dom_CS"/>
</dbReference>
<evidence type="ECO:0000256" key="4">
    <source>
        <dbReference type="ARBA" id="ARBA00023125"/>
    </source>
</evidence>
<dbReference type="PANTHER" id="PTHR32071">
    <property type="entry name" value="TRANSCRIPTIONAL REGULATORY PROTEIN"/>
    <property type="match status" value="1"/>
</dbReference>
<dbReference type="InterPro" id="IPR009057">
    <property type="entry name" value="Homeodomain-like_sf"/>
</dbReference>
<evidence type="ECO:0000256" key="1">
    <source>
        <dbReference type="ARBA" id="ARBA00022741"/>
    </source>
</evidence>
<evidence type="ECO:0000256" key="6">
    <source>
        <dbReference type="PROSITE-ProRule" id="PRU00169"/>
    </source>
</evidence>
<dbReference type="PROSITE" id="PS00676">
    <property type="entry name" value="SIGMA54_INTERACT_2"/>
    <property type="match status" value="1"/>
</dbReference>
<dbReference type="Pfam" id="PF00072">
    <property type="entry name" value="Response_reg"/>
    <property type="match status" value="1"/>
</dbReference>
<dbReference type="SMART" id="SM00448">
    <property type="entry name" value="REC"/>
    <property type="match status" value="1"/>
</dbReference>
<feature type="modified residue" description="4-aspartylphosphate" evidence="6">
    <location>
        <position position="52"/>
    </location>
</feature>
<dbReference type="Gene3D" id="3.40.50.2300">
    <property type="match status" value="1"/>
</dbReference>
<dbReference type="InterPro" id="IPR058031">
    <property type="entry name" value="AAA_lid_NorR"/>
</dbReference>
<proteinExistence type="predicted"/>
<organism evidence="9 10">
    <name type="scientific">Thalassotalea insulae</name>
    <dbReference type="NCBI Taxonomy" id="2056778"/>
    <lineage>
        <taxon>Bacteria</taxon>
        <taxon>Pseudomonadati</taxon>
        <taxon>Pseudomonadota</taxon>
        <taxon>Gammaproteobacteria</taxon>
        <taxon>Alteromonadales</taxon>
        <taxon>Colwelliaceae</taxon>
        <taxon>Thalassotalea</taxon>
    </lineage>
</organism>